<feature type="transmembrane region" description="Helical" evidence="5">
    <location>
        <begin position="173"/>
        <end position="190"/>
    </location>
</feature>
<feature type="transmembrane region" description="Helical" evidence="5">
    <location>
        <begin position="145"/>
        <end position="167"/>
    </location>
</feature>
<dbReference type="PANTHER" id="PTHR42723">
    <property type="entry name" value="CHLOROPHYLL SYNTHASE"/>
    <property type="match status" value="1"/>
</dbReference>
<evidence type="ECO:0000256" key="3">
    <source>
        <dbReference type="ARBA" id="ARBA00022989"/>
    </source>
</evidence>
<name>A0A662DB11_UNCAE</name>
<dbReference type="GO" id="GO:0016765">
    <property type="term" value="F:transferase activity, transferring alkyl or aryl (other than methyl) groups"/>
    <property type="evidence" value="ECO:0007669"/>
    <property type="project" value="InterPro"/>
</dbReference>
<evidence type="ECO:0008006" key="8">
    <source>
        <dbReference type="Google" id="ProtNLM"/>
    </source>
</evidence>
<sequence length="191" mass="21397">MERFFDRYLGKDKITALISLGRPWNGVLVSCLTVMGALMAFTAVPTRVYLTGGLITFLVYLAASALNDIYDVKIDNVNMPHRPLPKGIINTKTAFIYAFACYTLAFLFSLMFSFYYSLLVLIAIFMTAVYSIPPFSLKNRTFCGNLALSINTIFLSLFAGFILAGGNPFTSTWFLYYTTLFTLSFFLISLS</sequence>
<dbReference type="EMBL" id="QMQA01000197">
    <property type="protein sequence ID" value="RLE12048.1"/>
    <property type="molecule type" value="Genomic_DNA"/>
</dbReference>
<feature type="transmembrane region" description="Helical" evidence="5">
    <location>
        <begin position="87"/>
        <end position="108"/>
    </location>
</feature>
<feature type="non-terminal residue" evidence="6">
    <location>
        <position position="191"/>
    </location>
</feature>
<feature type="transmembrane region" description="Helical" evidence="5">
    <location>
        <begin position="21"/>
        <end position="42"/>
    </location>
</feature>
<dbReference type="GO" id="GO:0016020">
    <property type="term" value="C:membrane"/>
    <property type="evidence" value="ECO:0007669"/>
    <property type="project" value="UniProtKB-SubCell"/>
</dbReference>
<keyword evidence="2 5" id="KW-0812">Transmembrane</keyword>
<dbReference type="PANTHER" id="PTHR42723:SF1">
    <property type="entry name" value="CHLOROPHYLL SYNTHASE, CHLOROPLASTIC"/>
    <property type="match status" value="1"/>
</dbReference>
<dbReference type="Proteomes" id="UP000280417">
    <property type="component" value="Unassembled WGS sequence"/>
</dbReference>
<reference evidence="6 7" key="1">
    <citation type="submission" date="2018-06" db="EMBL/GenBank/DDBJ databases">
        <title>Extensive metabolic versatility and redundancy in microbially diverse, dynamic hydrothermal sediments.</title>
        <authorList>
            <person name="Dombrowski N."/>
            <person name="Teske A."/>
            <person name="Baker B.J."/>
        </authorList>
    </citation>
    <scope>NUCLEOTIDE SEQUENCE [LARGE SCALE GENOMIC DNA]</scope>
    <source>
        <strain evidence="6">B3_G15</strain>
    </source>
</reference>
<proteinExistence type="predicted"/>
<organism evidence="6 7">
    <name type="scientific">Aerophobetes bacterium</name>
    <dbReference type="NCBI Taxonomy" id="2030807"/>
    <lineage>
        <taxon>Bacteria</taxon>
        <taxon>Candidatus Aerophobota</taxon>
    </lineage>
</organism>
<protein>
    <recommendedName>
        <fullName evidence="8">Prenyltransferase</fullName>
    </recommendedName>
</protein>
<dbReference type="AlphaFoldDB" id="A0A662DB11"/>
<keyword evidence="4 5" id="KW-0472">Membrane</keyword>
<accession>A0A662DB11</accession>
<feature type="transmembrane region" description="Helical" evidence="5">
    <location>
        <begin position="114"/>
        <end position="133"/>
    </location>
</feature>
<dbReference type="InterPro" id="IPR000537">
    <property type="entry name" value="UbiA_prenyltransferase"/>
</dbReference>
<dbReference type="Pfam" id="PF01040">
    <property type="entry name" value="UbiA"/>
    <property type="match status" value="1"/>
</dbReference>
<dbReference type="InterPro" id="IPR050475">
    <property type="entry name" value="Prenyltransferase_related"/>
</dbReference>
<evidence type="ECO:0000256" key="5">
    <source>
        <dbReference type="SAM" id="Phobius"/>
    </source>
</evidence>
<feature type="transmembrane region" description="Helical" evidence="5">
    <location>
        <begin position="48"/>
        <end position="66"/>
    </location>
</feature>
<evidence type="ECO:0000256" key="2">
    <source>
        <dbReference type="ARBA" id="ARBA00022692"/>
    </source>
</evidence>
<evidence type="ECO:0000256" key="1">
    <source>
        <dbReference type="ARBA" id="ARBA00004141"/>
    </source>
</evidence>
<comment type="subcellular location">
    <subcellularLocation>
        <location evidence="1">Membrane</location>
        <topology evidence="1">Multi-pass membrane protein</topology>
    </subcellularLocation>
</comment>
<evidence type="ECO:0000313" key="7">
    <source>
        <dbReference type="Proteomes" id="UP000280417"/>
    </source>
</evidence>
<keyword evidence="3 5" id="KW-1133">Transmembrane helix</keyword>
<gene>
    <name evidence="6" type="ORF">DRJ04_06925</name>
</gene>
<evidence type="ECO:0000313" key="6">
    <source>
        <dbReference type="EMBL" id="RLE12048.1"/>
    </source>
</evidence>
<dbReference type="Gene3D" id="1.10.357.140">
    <property type="entry name" value="UbiA prenyltransferase"/>
    <property type="match status" value="1"/>
</dbReference>
<dbReference type="InterPro" id="IPR044878">
    <property type="entry name" value="UbiA_sf"/>
</dbReference>
<evidence type="ECO:0000256" key="4">
    <source>
        <dbReference type="ARBA" id="ARBA00023136"/>
    </source>
</evidence>
<comment type="caution">
    <text evidence="6">The sequence shown here is derived from an EMBL/GenBank/DDBJ whole genome shotgun (WGS) entry which is preliminary data.</text>
</comment>